<gene>
    <name evidence="2" type="ORF">ACFPIJ_25785</name>
</gene>
<name>A0ABV9W0K3_9ACTN</name>
<dbReference type="RefSeq" id="WP_380118042.1">
    <property type="nucleotide sequence ID" value="NZ_JBHSIU010000030.1"/>
</dbReference>
<evidence type="ECO:0000256" key="1">
    <source>
        <dbReference type="ARBA" id="ARBA00022729"/>
    </source>
</evidence>
<keyword evidence="1" id="KW-0732">Signal</keyword>
<evidence type="ECO:0000313" key="3">
    <source>
        <dbReference type="Proteomes" id="UP001595912"/>
    </source>
</evidence>
<protein>
    <submittedName>
        <fullName evidence="2">Uncharacterized protein</fullName>
    </submittedName>
</protein>
<dbReference type="EMBL" id="JBHSIU010000030">
    <property type="protein sequence ID" value="MFC5001236.1"/>
    <property type="molecule type" value="Genomic_DNA"/>
</dbReference>
<evidence type="ECO:0000313" key="2">
    <source>
        <dbReference type="EMBL" id="MFC5001236.1"/>
    </source>
</evidence>
<keyword evidence="3" id="KW-1185">Reference proteome</keyword>
<reference evidence="3" key="1">
    <citation type="journal article" date="2019" name="Int. J. Syst. Evol. Microbiol.">
        <title>The Global Catalogue of Microorganisms (GCM) 10K type strain sequencing project: providing services to taxonomists for standard genome sequencing and annotation.</title>
        <authorList>
            <consortium name="The Broad Institute Genomics Platform"/>
            <consortium name="The Broad Institute Genome Sequencing Center for Infectious Disease"/>
            <person name="Wu L."/>
            <person name="Ma J."/>
        </authorList>
    </citation>
    <scope>NUCLEOTIDE SEQUENCE [LARGE SCALE GENOMIC DNA]</scope>
    <source>
        <strain evidence="3">CGMCC 4.7152</strain>
    </source>
</reference>
<comment type="caution">
    <text evidence="2">The sequence shown here is derived from an EMBL/GenBank/DDBJ whole genome shotgun (WGS) entry which is preliminary data.</text>
</comment>
<organism evidence="2 3">
    <name type="scientific">Dactylosporangium cerinum</name>
    <dbReference type="NCBI Taxonomy" id="1434730"/>
    <lineage>
        <taxon>Bacteria</taxon>
        <taxon>Bacillati</taxon>
        <taxon>Actinomycetota</taxon>
        <taxon>Actinomycetes</taxon>
        <taxon>Micromonosporales</taxon>
        <taxon>Micromonosporaceae</taxon>
        <taxon>Dactylosporangium</taxon>
    </lineage>
</organism>
<dbReference type="Proteomes" id="UP001595912">
    <property type="component" value="Unassembled WGS sequence"/>
</dbReference>
<dbReference type="InterPro" id="IPR037873">
    <property type="entry name" value="BamE-like"/>
</dbReference>
<accession>A0ABV9W0K3</accession>
<dbReference type="Gene3D" id="3.30.1450.10">
    <property type="match status" value="1"/>
</dbReference>
<sequence>MFGRLRLADFLPADDVTRIESWEYLDRSWCGEANGFTEWLCLESDPHTLRSAAVDLVALSAPAGVAMLAALRLPLRPGMTAREVTAVLGPPKATRTYVSDRTTYEFRTGSPDAYEVSCTVRHDDGLTYVTVHPVPLPR</sequence>
<proteinExistence type="predicted"/>